<organism evidence="5 6">
    <name type="scientific">Candidatus Brevifilum fermentans</name>
    <dbReference type="NCBI Taxonomy" id="1986204"/>
    <lineage>
        <taxon>Bacteria</taxon>
        <taxon>Bacillati</taxon>
        <taxon>Chloroflexota</taxon>
        <taxon>Anaerolineae</taxon>
        <taxon>Anaerolineales</taxon>
        <taxon>Anaerolineaceae</taxon>
        <taxon>Candidatus Brevifilum</taxon>
    </lineage>
</organism>
<accession>A0A1Y6K9H0</accession>
<feature type="region of interest" description="Disordered" evidence="1">
    <location>
        <begin position="200"/>
        <end position="237"/>
    </location>
</feature>
<dbReference type="Proteomes" id="UP000195514">
    <property type="component" value="Chromosome I"/>
</dbReference>
<gene>
    <name evidence="5" type="ORF">CFX1CAM_1605</name>
</gene>
<evidence type="ECO:0000313" key="6">
    <source>
        <dbReference type="Proteomes" id="UP000195514"/>
    </source>
</evidence>
<name>A0A1Y6K9H0_9CHLR</name>
<proteinExistence type="predicted"/>
<feature type="compositionally biased region" description="Low complexity" evidence="1">
    <location>
        <begin position="200"/>
        <end position="214"/>
    </location>
</feature>
<evidence type="ECO:0000256" key="2">
    <source>
        <dbReference type="SAM" id="Phobius"/>
    </source>
</evidence>
<feature type="transmembrane region" description="Helical" evidence="2">
    <location>
        <begin position="294"/>
        <end position="318"/>
    </location>
</feature>
<dbReference type="Pfam" id="PF00963">
    <property type="entry name" value="Cohesin"/>
    <property type="match status" value="1"/>
</dbReference>
<feature type="compositionally biased region" description="Polar residues" evidence="1">
    <location>
        <begin position="222"/>
        <end position="237"/>
    </location>
</feature>
<evidence type="ECO:0000256" key="3">
    <source>
        <dbReference type="SAM" id="SignalP"/>
    </source>
</evidence>
<keyword evidence="2" id="KW-0472">Membrane</keyword>
<dbReference type="CDD" id="cd08547">
    <property type="entry name" value="Type_II_cohesin"/>
    <property type="match status" value="1"/>
</dbReference>
<dbReference type="AlphaFoldDB" id="A0A1Y6K9H0"/>
<dbReference type="SUPFAM" id="SSF49384">
    <property type="entry name" value="Carbohydrate-binding domain"/>
    <property type="match status" value="1"/>
</dbReference>
<dbReference type="EMBL" id="LT859958">
    <property type="protein sequence ID" value="SMX54670.1"/>
    <property type="molecule type" value="Genomic_DNA"/>
</dbReference>
<keyword evidence="2" id="KW-1133">Transmembrane helix</keyword>
<evidence type="ECO:0000313" key="5">
    <source>
        <dbReference type="EMBL" id="SMX54670.1"/>
    </source>
</evidence>
<dbReference type="InterPro" id="IPR008965">
    <property type="entry name" value="CBM2/CBM3_carb-bd_dom_sf"/>
</dbReference>
<keyword evidence="3" id="KW-0732">Signal</keyword>
<dbReference type="KEGG" id="abat:CFX1CAM_1605"/>
<reference evidence="6" key="1">
    <citation type="submission" date="2017-05" db="EMBL/GenBank/DDBJ databases">
        <authorList>
            <person name="Kirkegaard R."/>
            <person name="Mcilroy J S."/>
        </authorList>
    </citation>
    <scope>NUCLEOTIDE SEQUENCE [LARGE SCALE GENOMIC DNA]</scope>
</reference>
<feature type="chain" id="PRO_5012780232" description="Cohesin domain-containing protein" evidence="3">
    <location>
        <begin position="33"/>
        <end position="333"/>
    </location>
</feature>
<dbReference type="Gene3D" id="2.60.40.680">
    <property type="match status" value="1"/>
</dbReference>
<protein>
    <recommendedName>
        <fullName evidence="4">Cohesin domain-containing protein</fullName>
    </recommendedName>
</protein>
<evidence type="ECO:0000256" key="1">
    <source>
        <dbReference type="SAM" id="MobiDB-lite"/>
    </source>
</evidence>
<dbReference type="GO" id="GO:0030246">
    <property type="term" value="F:carbohydrate binding"/>
    <property type="evidence" value="ECO:0007669"/>
    <property type="project" value="InterPro"/>
</dbReference>
<feature type="signal peptide" evidence="3">
    <location>
        <begin position="1"/>
        <end position="32"/>
    </location>
</feature>
<keyword evidence="6" id="KW-1185">Reference proteome</keyword>
<keyword evidence="2" id="KW-0812">Transmembrane</keyword>
<evidence type="ECO:0000259" key="4">
    <source>
        <dbReference type="Pfam" id="PF00963"/>
    </source>
</evidence>
<feature type="region of interest" description="Disordered" evidence="1">
    <location>
        <begin position="263"/>
        <end position="286"/>
    </location>
</feature>
<dbReference type="GO" id="GO:0000272">
    <property type="term" value="P:polysaccharide catabolic process"/>
    <property type="evidence" value="ECO:0007669"/>
    <property type="project" value="InterPro"/>
</dbReference>
<feature type="domain" description="Cohesin" evidence="4">
    <location>
        <begin position="39"/>
        <end position="142"/>
    </location>
</feature>
<sequence>MIFMQKRPTWQRWIIALSLSLLIASLAAPARAQGGTLVTVQPPVTQVPVGSDLAIELIIVGGVNLNAFDVSIAYDPSLLVLKRWSHGGYFTNLAVVSEVNQPGSLRLAATQLASPPVSGDGVLLVLTFTALAPGVTNVTIDRAEFADPFGNKVIPELAHGTVTAVSAPTYTLTPTFTRTPTVTATRTSTPTATFTPSFSATARATSTPTATTTSGVLAPTVTRPSTRTGAPTASQVVTQPEQALTLPAIATAAPRTQVAPTDLAPLPESAVPSPPGAESPGEALPAQAQPQDGWLVGLLWGVLIVATLAIGVMLLILLRRNSRHKHHEEDLLL</sequence>
<dbReference type="InterPro" id="IPR002102">
    <property type="entry name" value="Cohesin_dom"/>
</dbReference>